<feature type="compositionally biased region" description="Basic and acidic residues" evidence="1">
    <location>
        <begin position="82"/>
        <end position="91"/>
    </location>
</feature>
<proteinExistence type="predicted"/>
<evidence type="ECO:0000313" key="3">
    <source>
        <dbReference type="Proteomes" id="UP000298416"/>
    </source>
</evidence>
<gene>
    <name evidence="2" type="ORF">SASPL_145514</name>
</gene>
<feature type="compositionally biased region" description="Basic and acidic residues" evidence="1">
    <location>
        <begin position="108"/>
        <end position="121"/>
    </location>
</feature>
<evidence type="ECO:0000313" key="2">
    <source>
        <dbReference type="EMBL" id="KAG6394923.1"/>
    </source>
</evidence>
<dbReference type="EMBL" id="PNBA02000017">
    <property type="protein sequence ID" value="KAG6394923.1"/>
    <property type="molecule type" value="Genomic_DNA"/>
</dbReference>
<feature type="compositionally biased region" description="Polar residues" evidence="1">
    <location>
        <begin position="60"/>
        <end position="69"/>
    </location>
</feature>
<reference evidence="2" key="1">
    <citation type="submission" date="2018-01" db="EMBL/GenBank/DDBJ databases">
        <authorList>
            <person name="Mao J.F."/>
        </authorList>
    </citation>
    <scope>NUCLEOTIDE SEQUENCE</scope>
    <source>
        <strain evidence="2">Huo1</strain>
        <tissue evidence="2">Leaf</tissue>
    </source>
</reference>
<keyword evidence="3" id="KW-1185">Reference proteome</keyword>
<accession>A0A8X8WIM9</accession>
<feature type="region of interest" description="Disordered" evidence="1">
    <location>
        <begin position="60"/>
        <end position="121"/>
    </location>
</feature>
<sequence>MLGGLSVSESAAEVLLLGRNSLLPCGFPALRRPVSVASPRRENEYLKAMEFLKKGKYQTLKGSDSSSVGGDTPRGKKSVKRIVREEDKSGDELTAAEENSRNGKKGAWYKDDTKRDDKQNIDRDLKIRNRKISDGSESESLSVERDAFKPLELGDDALGKPRVTRVDMEERIQKLAK</sequence>
<evidence type="ECO:0000256" key="1">
    <source>
        <dbReference type="SAM" id="MobiDB-lite"/>
    </source>
</evidence>
<dbReference type="Proteomes" id="UP000298416">
    <property type="component" value="Unassembled WGS sequence"/>
</dbReference>
<name>A0A8X8WIM9_SALSN</name>
<dbReference type="AlphaFoldDB" id="A0A8X8WIM9"/>
<reference evidence="2" key="2">
    <citation type="submission" date="2020-08" db="EMBL/GenBank/DDBJ databases">
        <title>Plant Genome Project.</title>
        <authorList>
            <person name="Zhang R.-G."/>
        </authorList>
    </citation>
    <scope>NUCLEOTIDE SEQUENCE</scope>
    <source>
        <strain evidence="2">Huo1</strain>
        <tissue evidence="2">Leaf</tissue>
    </source>
</reference>
<comment type="caution">
    <text evidence="2">The sequence shown here is derived from an EMBL/GenBank/DDBJ whole genome shotgun (WGS) entry which is preliminary data.</text>
</comment>
<organism evidence="2">
    <name type="scientific">Salvia splendens</name>
    <name type="common">Scarlet sage</name>
    <dbReference type="NCBI Taxonomy" id="180675"/>
    <lineage>
        <taxon>Eukaryota</taxon>
        <taxon>Viridiplantae</taxon>
        <taxon>Streptophyta</taxon>
        <taxon>Embryophyta</taxon>
        <taxon>Tracheophyta</taxon>
        <taxon>Spermatophyta</taxon>
        <taxon>Magnoliopsida</taxon>
        <taxon>eudicotyledons</taxon>
        <taxon>Gunneridae</taxon>
        <taxon>Pentapetalae</taxon>
        <taxon>asterids</taxon>
        <taxon>lamiids</taxon>
        <taxon>Lamiales</taxon>
        <taxon>Lamiaceae</taxon>
        <taxon>Nepetoideae</taxon>
        <taxon>Mentheae</taxon>
        <taxon>Salviinae</taxon>
        <taxon>Salvia</taxon>
        <taxon>Salvia subgen. Calosphace</taxon>
        <taxon>core Calosphace</taxon>
    </lineage>
</organism>
<protein>
    <submittedName>
        <fullName evidence="2">Uncharacterized protein</fullName>
    </submittedName>
</protein>